<feature type="coiled-coil region" evidence="1">
    <location>
        <begin position="259"/>
        <end position="293"/>
    </location>
</feature>
<evidence type="ECO:0000313" key="4">
    <source>
        <dbReference type="Proteomes" id="UP000039324"/>
    </source>
</evidence>
<dbReference type="EMBL" id="CDSF01000155">
    <property type="protein sequence ID" value="CEP03796.1"/>
    <property type="molecule type" value="Genomic_DNA"/>
</dbReference>
<dbReference type="OMA" id="DQKENYQ"/>
<feature type="compositionally biased region" description="Low complexity" evidence="2">
    <location>
        <begin position="903"/>
        <end position="912"/>
    </location>
</feature>
<accession>A0A0G4J8Z9</accession>
<name>A0A0G4J8Z9_PLABS</name>
<dbReference type="Proteomes" id="UP000039324">
    <property type="component" value="Unassembled WGS sequence"/>
</dbReference>
<evidence type="ECO:0000256" key="2">
    <source>
        <dbReference type="SAM" id="MobiDB-lite"/>
    </source>
</evidence>
<evidence type="ECO:0000256" key="1">
    <source>
        <dbReference type="SAM" id="Coils"/>
    </source>
</evidence>
<feature type="coiled-coil region" evidence="1">
    <location>
        <begin position="448"/>
        <end position="475"/>
    </location>
</feature>
<evidence type="ECO:0000313" key="3">
    <source>
        <dbReference type="EMBL" id="CEP03796.1"/>
    </source>
</evidence>
<feature type="region of interest" description="Disordered" evidence="2">
    <location>
        <begin position="1"/>
        <end position="22"/>
    </location>
</feature>
<dbReference type="OrthoDB" id="309807at2759"/>
<protein>
    <submittedName>
        <fullName evidence="3">Uncharacterized protein</fullName>
    </submittedName>
</protein>
<feature type="coiled-coil region" evidence="1">
    <location>
        <begin position="578"/>
        <end position="626"/>
    </location>
</feature>
<keyword evidence="4" id="KW-1185">Reference proteome</keyword>
<dbReference type="AlphaFoldDB" id="A0A0G4J8Z9"/>
<sequence>METSGIVPGDVAAPDQQRPGKRALRPADVLELFRSATSAAPHGQLPATARGALGRVPFRTEQKLAVECWLNEKLGLDPIVELRGQIDTMLANQSADPYAGDSYILRKTHLDQTGLSRSALKAAGLAHDVIDRLHRGLFVYTTGLHELLSDVGPDIARLFWKAYWRLADRSDTGSSENGRLVAEVRDEHIEHLQEVRARIAALANHLDVVKSLSERDAAQRSAEIAAVQTDLAGVRKDLYDTQTELDAQRNANIALSRSNAELDGRIARIQKQVASAEQEIAKLRHDKAECEIVINIADLRRRKYEDVIASYEKRSAEMQFNNGRLLTERADLDLKMGVLFSSLQDANLTIRALKDQISEYVLARDQQHRKIVQVQNECHLLTVKLQREAHDREKLDAKCTTLSATIATLTGERAALVDDLGRVSDDLARSNSFLETALEELRVARQDLDVTRTALADHQRDLRDAQAQVADRDQRIVAQARHVFQQSEQLANLRRLKDGLCRRVIDERIALRHAKRARAAMAADRDEMEQRLRNHQQMLNEGREQLRMVLAQNAKDVAAVRHELRNVISQRDEQIEINATLRAMHEESQKELANLTNQLSERITLSEQLGERVHTADQQRRALEDRLGVSGSQFNQLENRHANQSKELCTAIDEITKLNTTLEQQREALLDRTNERDQLSNELAELKEAFFADMANVKAAHETERQQLLDEIARDKEERDQVESRLQEKLAEHYSATEELERQVVMRVQQCTKLAFDLQQMSKTMATAEERHRSEIGVLEAGNAELKAKVDVLTAALTAANVAAKEHMKAMITDAPVQPSSARPDMVSIAVQTMSSGITVEPKTNTVAIAAPSSNADQARLTRLLREFDVHDEVSQTKTDEDPVALHGRPSVGRRPESFARATSVGSSTTGTQSGGGFESNVIQPTYVRG</sequence>
<feature type="compositionally biased region" description="Basic and acidic residues" evidence="2">
    <location>
        <begin position="872"/>
        <end position="881"/>
    </location>
</feature>
<proteinExistence type="predicted"/>
<feature type="coiled-coil region" evidence="1">
    <location>
        <begin position="511"/>
        <end position="545"/>
    </location>
</feature>
<keyword evidence="1" id="KW-0175">Coiled coil</keyword>
<feature type="coiled-coil region" evidence="1">
    <location>
        <begin position="652"/>
        <end position="743"/>
    </location>
</feature>
<dbReference type="PANTHER" id="PTHR45615:SF66">
    <property type="entry name" value="CARD DOMAIN-CONTAINING PROTEIN"/>
    <property type="match status" value="1"/>
</dbReference>
<organism evidence="3 4">
    <name type="scientific">Plasmodiophora brassicae</name>
    <name type="common">Clubroot disease agent</name>
    <dbReference type="NCBI Taxonomy" id="37360"/>
    <lineage>
        <taxon>Eukaryota</taxon>
        <taxon>Sar</taxon>
        <taxon>Rhizaria</taxon>
        <taxon>Endomyxa</taxon>
        <taxon>Phytomyxea</taxon>
        <taxon>Plasmodiophorida</taxon>
        <taxon>Plasmodiophoridae</taxon>
        <taxon>Plasmodiophora</taxon>
    </lineage>
</organism>
<feature type="region of interest" description="Disordered" evidence="2">
    <location>
        <begin position="872"/>
        <end position="930"/>
    </location>
</feature>
<dbReference type="PANTHER" id="PTHR45615">
    <property type="entry name" value="MYOSIN HEAVY CHAIN, NON-MUSCLE"/>
    <property type="match status" value="1"/>
</dbReference>
<gene>
    <name evidence="3" type="ORF">PBRA_003403</name>
</gene>
<reference evidence="3 4" key="1">
    <citation type="submission" date="2015-02" db="EMBL/GenBank/DDBJ databases">
        <authorList>
            <person name="Chooi Y.-H."/>
        </authorList>
    </citation>
    <scope>NUCLEOTIDE SEQUENCE [LARGE SCALE GENOMIC DNA]</scope>
    <source>
        <strain evidence="3">E3</strain>
    </source>
</reference>